<evidence type="ECO:0000313" key="4">
    <source>
        <dbReference type="Proteomes" id="UP001283361"/>
    </source>
</evidence>
<dbReference type="AlphaFoldDB" id="A0AAE1ARZ9"/>
<dbReference type="InterPro" id="IPR007110">
    <property type="entry name" value="Ig-like_dom"/>
</dbReference>
<proteinExistence type="predicted"/>
<name>A0AAE1ARZ9_9GAST</name>
<dbReference type="PROSITE" id="PS50835">
    <property type="entry name" value="IG_LIKE"/>
    <property type="match status" value="1"/>
</dbReference>
<comment type="caution">
    <text evidence="3">The sequence shown here is derived from an EMBL/GenBank/DDBJ whole genome shotgun (WGS) entry which is preliminary data.</text>
</comment>
<keyword evidence="4" id="KW-1185">Reference proteome</keyword>
<evidence type="ECO:0000256" key="1">
    <source>
        <dbReference type="SAM" id="MobiDB-lite"/>
    </source>
</evidence>
<evidence type="ECO:0000313" key="3">
    <source>
        <dbReference type="EMBL" id="KAK3791667.1"/>
    </source>
</evidence>
<dbReference type="EMBL" id="JAWDGP010001460">
    <property type="protein sequence ID" value="KAK3791667.1"/>
    <property type="molecule type" value="Genomic_DNA"/>
</dbReference>
<accession>A0AAE1ARZ9</accession>
<feature type="domain" description="Ig-like" evidence="2">
    <location>
        <begin position="336"/>
        <end position="438"/>
    </location>
</feature>
<feature type="region of interest" description="Disordered" evidence="1">
    <location>
        <begin position="175"/>
        <end position="196"/>
    </location>
</feature>
<feature type="non-terminal residue" evidence="3">
    <location>
        <position position="442"/>
    </location>
</feature>
<gene>
    <name evidence="3" type="ORF">RRG08_025561</name>
</gene>
<protein>
    <recommendedName>
        <fullName evidence="2">Ig-like domain-containing protein</fullName>
    </recommendedName>
</protein>
<reference evidence="3" key="1">
    <citation type="journal article" date="2023" name="G3 (Bethesda)">
        <title>A reference genome for the long-term kleptoplast-retaining sea slug Elysia crispata morphotype clarki.</title>
        <authorList>
            <person name="Eastman K.E."/>
            <person name="Pendleton A.L."/>
            <person name="Shaikh M.A."/>
            <person name="Suttiyut T."/>
            <person name="Ogas R."/>
            <person name="Tomko P."/>
            <person name="Gavelis G."/>
            <person name="Widhalm J.R."/>
            <person name="Wisecaver J.H."/>
        </authorList>
    </citation>
    <scope>NUCLEOTIDE SEQUENCE</scope>
    <source>
        <strain evidence="3">ECLA1</strain>
    </source>
</reference>
<evidence type="ECO:0000259" key="2">
    <source>
        <dbReference type="PROSITE" id="PS50835"/>
    </source>
</evidence>
<dbReference type="Gene3D" id="2.60.40.10">
    <property type="entry name" value="Immunoglobulins"/>
    <property type="match status" value="2"/>
</dbReference>
<dbReference type="SUPFAM" id="SSF48726">
    <property type="entry name" value="Immunoglobulin"/>
    <property type="match status" value="1"/>
</dbReference>
<dbReference type="InterPro" id="IPR036179">
    <property type="entry name" value="Ig-like_dom_sf"/>
</dbReference>
<dbReference type="InterPro" id="IPR013783">
    <property type="entry name" value="Ig-like_fold"/>
</dbReference>
<sequence>MAAGEIEMTDFGRTDDDIIDDDIGNDIYDDGDYFYDDGIDDGGIYGLPDTPLHNPGKAGEDIDALRLRLKRTQLAQMKKNLVISFYRSVAIEYGFPIPEKIPYHKFKISKTGKTLYWNPEEGKLINMMKQKGGFLALSSLEKNYGRGGANAISESMGVEYKSKMPKLRAEAQEEIKQERAKLPKRAQTDTSNPSALSNKEFIRNGEVIEFNCNADVVQVPSQFIQINDLTISRQLHGSTEKVVIAYYIFNNFGGGQKANNPNSRDWTFDFKEPSNPTVSTRDSSIKWTMKDATCADAAMYECKVDYNGDTPLQTLFGHQNVSARAAVKNLFVTVFPRKANYRYSENYNVIMTCSVEGPPGLKIVWRSGYPNSGLFQDYSVATDIVEEEFSLVTSDTCPALQYRSTLSIMLRNEDNGLMYVCAARYDNDPELVDNITLSISPA</sequence>
<organism evidence="3 4">
    <name type="scientific">Elysia crispata</name>
    <name type="common">lettuce slug</name>
    <dbReference type="NCBI Taxonomy" id="231223"/>
    <lineage>
        <taxon>Eukaryota</taxon>
        <taxon>Metazoa</taxon>
        <taxon>Spiralia</taxon>
        <taxon>Lophotrochozoa</taxon>
        <taxon>Mollusca</taxon>
        <taxon>Gastropoda</taxon>
        <taxon>Heterobranchia</taxon>
        <taxon>Euthyneura</taxon>
        <taxon>Panpulmonata</taxon>
        <taxon>Sacoglossa</taxon>
        <taxon>Placobranchoidea</taxon>
        <taxon>Plakobranchidae</taxon>
        <taxon>Elysia</taxon>
    </lineage>
</organism>
<dbReference type="Proteomes" id="UP001283361">
    <property type="component" value="Unassembled WGS sequence"/>
</dbReference>